<keyword evidence="1" id="KW-0479">Metal-binding</keyword>
<proteinExistence type="predicted"/>
<evidence type="ECO:0000256" key="2">
    <source>
        <dbReference type="ARBA" id="ARBA00022737"/>
    </source>
</evidence>
<dbReference type="PANTHER" id="PTHR24403">
    <property type="entry name" value="ZINC FINGER PROTEIN"/>
    <property type="match status" value="1"/>
</dbReference>
<evidence type="ECO:0000256" key="3">
    <source>
        <dbReference type="ARBA" id="ARBA00022771"/>
    </source>
</evidence>
<dbReference type="Pfam" id="PF13909">
    <property type="entry name" value="zf-H2C2_5"/>
    <property type="match status" value="1"/>
</dbReference>
<keyword evidence="4" id="KW-0862">Zinc</keyword>
<feature type="transmembrane region" description="Helical" evidence="6">
    <location>
        <begin position="308"/>
        <end position="329"/>
    </location>
</feature>
<dbReference type="WBParaSite" id="Hba_04937">
    <property type="protein sequence ID" value="Hba_04937"/>
    <property type="gene ID" value="Hba_04937"/>
</dbReference>
<dbReference type="GO" id="GO:0045944">
    <property type="term" value="P:positive regulation of transcription by RNA polymerase II"/>
    <property type="evidence" value="ECO:0007669"/>
    <property type="project" value="TreeGrafter"/>
</dbReference>
<keyword evidence="6" id="KW-0472">Membrane</keyword>
<protein>
    <submittedName>
        <fullName evidence="9">C2H2-type domain-containing protein</fullName>
    </submittedName>
</protein>
<evidence type="ECO:0000313" key="9">
    <source>
        <dbReference type="WBParaSite" id="Hba_04937"/>
    </source>
</evidence>
<dbReference type="InterPro" id="IPR036236">
    <property type="entry name" value="Znf_C2H2_sf"/>
</dbReference>
<dbReference type="InterPro" id="IPR013087">
    <property type="entry name" value="Znf_C2H2_type"/>
</dbReference>
<dbReference type="PROSITE" id="PS00028">
    <property type="entry name" value="ZINC_FINGER_C2H2_1"/>
    <property type="match status" value="1"/>
</dbReference>
<feature type="transmembrane region" description="Helical" evidence="6">
    <location>
        <begin position="403"/>
        <end position="421"/>
    </location>
</feature>
<dbReference type="PANTHER" id="PTHR24403:SF67">
    <property type="entry name" value="FI01116P-RELATED"/>
    <property type="match status" value="1"/>
</dbReference>
<keyword evidence="8" id="KW-1185">Reference proteome</keyword>
<evidence type="ECO:0000256" key="4">
    <source>
        <dbReference type="ARBA" id="ARBA00022833"/>
    </source>
</evidence>
<keyword evidence="2" id="KW-0677">Repeat</keyword>
<dbReference type="GO" id="GO:0005634">
    <property type="term" value="C:nucleus"/>
    <property type="evidence" value="ECO:0007669"/>
    <property type="project" value="TreeGrafter"/>
</dbReference>
<evidence type="ECO:0000256" key="6">
    <source>
        <dbReference type="SAM" id="Phobius"/>
    </source>
</evidence>
<evidence type="ECO:0000313" key="8">
    <source>
        <dbReference type="Proteomes" id="UP000095283"/>
    </source>
</evidence>
<dbReference type="InterPro" id="IPR050688">
    <property type="entry name" value="Zinc_finger/UBP_domain"/>
</dbReference>
<accession>A0A1I7WIU6</accession>
<dbReference type="GO" id="GO:0008270">
    <property type="term" value="F:zinc ion binding"/>
    <property type="evidence" value="ECO:0007669"/>
    <property type="project" value="UniProtKB-KW"/>
</dbReference>
<evidence type="ECO:0000259" key="7">
    <source>
        <dbReference type="PROSITE" id="PS50157"/>
    </source>
</evidence>
<reference evidence="9" key="1">
    <citation type="submission" date="2016-11" db="UniProtKB">
        <authorList>
            <consortium name="WormBaseParasite"/>
        </authorList>
    </citation>
    <scope>IDENTIFICATION</scope>
</reference>
<dbReference type="Proteomes" id="UP000095283">
    <property type="component" value="Unplaced"/>
</dbReference>
<evidence type="ECO:0000256" key="1">
    <source>
        <dbReference type="ARBA" id="ARBA00022723"/>
    </source>
</evidence>
<dbReference type="SMART" id="SM00355">
    <property type="entry name" value="ZnF_C2H2"/>
    <property type="match status" value="3"/>
</dbReference>
<name>A0A1I7WIU6_HETBA</name>
<keyword evidence="6" id="KW-1133">Transmembrane helix</keyword>
<feature type="domain" description="C2H2-type" evidence="7">
    <location>
        <begin position="224"/>
        <end position="252"/>
    </location>
</feature>
<keyword evidence="3 5" id="KW-0863">Zinc-finger</keyword>
<sequence>MHSDLCVPSCSAVEDCTITVSSSNNSSNCNSSSCIKRTRSDSDCTKFISIDSESEWEDENDANYDSNGKIARLQNVEEQMKLGKCSEVPNENGTRVTYEESSTELFPFPSSNGSDGMNTCLTKILPSKGFSNNNHKIRELEDESEKNKIQSEPIVSQTVVRRVTRRKRALPERGSEEWKQQRKVEASNRTKRAANRHRCPYCSYTAAFPSKVKRHMENKHSGLHQCSVCNVKFDQYTDLRAHIAKQHPKKEHQCEYCDYTSSVSLVLISSTNLIDLEYIKSHLLKVHSKNFPAYPSLKTHARYSSGTLLYSLLSINLYILAFLVIYNLTFCLKICVSAKLPLQIGFLIITSLITTKSCARADHSVCSLQTQSDTVTTTTTTTELDESLISDSECQLLERERKWVNFIIFTSIEILVIWMTAEHHIAVNNATSHFLRVVASQYIYRNIIKRAYVTTHRLVIFFLLINLMLIKRNASHYKSKNNYTDPLSHLYACSIYYNVVTVITVVQHNIYFNA</sequence>
<feature type="transmembrane region" description="Helical" evidence="6">
    <location>
        <begin position="451"/>
        <end position="470"/>
    </location>
</feature>
<keyword evidence="6" id="KW-0812">Transmembrane</keyword>
<dbReference type="PROSITE" id="PS50157">
    <property type="entry name" value="ZINC_FINGER_C2H2_2"/>
    <property type="match status" value="1"/>
</dbReference>
<organism evidence="8 9">
    <name type="scientific">Heterorhabditis bacteriophora</name>
    <name type="common">Entomopathogenic nematode worm</name>
    <dbReference type="NCBI Taxonomy" id="37862"/>
    <lineage>
        <taxon>Eukaryota</taxon>
        <taxon>Metazoa</taxon>
        <taxon>Ecdysozoa</taxon>
        <taxon>Nematoda</taxon>
        <taxon>Chromadorea</taxon>
        <taxon>Rhabditida</taxon>
        <taxon>Rhabditina</taxon>
        <taxon>Rhabditomorpha</taxon>
        <taxon>Strongyloidea</taxon>
        <taxon>Heterorhabditidae</taxon>
        <taxon>Heterorhabditis</taxon>
    </lineage>
</organism>
<dbReference type="AlphaFoldDB" id="A0A1I7WIU6"/>
<dbReference type="Gene3D" id="3.30.160.60">
    <property type="entry name" value="Classic Zinc Finger"/>
    <property type="match status" value="1"/>
</dbReference>
<evidence type="ECO:0000256" key="5">
    <source>
        <dbReference type="PROSITE-ProRule" id="PRU00042"/>
    </source>
</evidence>
<dbReference type="SUPFAM" id="SSF57667">
    <property type="entry name" value="beta-beta-alpha zinc fingers"/>
    <property type="match status" value="1"/>
</dbReference>